<organism evidence="1 2">
    <name type="scientific">Symbiodinium microadriaticum</name>
    <name type="common">Dinoflagellate</name>
    <name type="synonym">Zooxanthella microadriatica</name>
    <dbReference type="NCBI Taxonomy" id="2951"/>
    <lineage>
        <taxon>Eukaryota</taxon>
        <taxon>Sar</taxon>
        <taxon>Alveolata</taxon>
        <taxon>Dinophyceae</taxon>
        <taxon>Suessiales</taxon>
        <taxon>Symbiodiniaceae</taxon>
        <taxon>Symbiodinium</taxon>
    </lineage>
</organism>
<dbReference type="Pfam" id="PF00145">
    <property type="entry name" value="DNA_methylase"/>
    <property type="match status" value="1"/>
</dbReference>
<protein>
    <submittedName>
        <fullName evidence="1">Uncharacterized protein</fullName>
    </submittedName>
</protein>
<dbReference type="SUPFAM" id="SSF53335">
    <property type="entry name" value="S-adenosyl-L-methionine-dependent methyltransferases"/>
    <property type="match status" value="1"/>
</dbReference>
<gene>
    <name evidence="1" type="ORF">AK812_SmicGene4287</name>
</gene>
<dbReference type="Proteomes" id="UP000186817">
    <property type="component" value="Unassembled WGS sequence"/>
</dbReference>
<dbReference type="OrthoDB" id="409117at2759"/>
<evidence type="ECO:0000313" key="1">
    <source>
        <dbReference type="EMBL" id="OLQ11846.1"/>
    </source>
</evidence>
<dbReference type="GO" id="GO:0008168">
    <property type="term" value="F:methyltransferase activity"/>
    <property type="evidence" value="ECO:0007669"/>
    <property type="project" value="InterPro"/>
</dbReference>
<comment type="caution">
    <text evidence="1">The sequence shown here is derived from an EMBL/GenBank/DDBJ whole genome shotgun (WGS) entry which is preliminary data.</text>
</comment>
<proteinExistence type="predicted"/>
<dbReference type="AlphaFoldDB" id="A0A1Q9EWM9"/>
<reference evidence="1 2" key="1">
    <citation type="submission" date="2016-02" db="EMBL/GenBank/DDBJ databases">
        <title>Genome analysis of coral dinoflagellate symbionts highlights evolutionary adaptations to a symbiotic lifestyle.</title>
        <authorList>
            <person name="Aranda M."/>
            <person name="Li Y."/>
            <person name="Liew Y.J."/>
            <person name="Baumgarten S."/>
            <person name="Simakov O."/>
            <person name="Wilson M."/>
            <person name="Piel J."/>
            <person name="Ashoor H."/>
            <person name="Bougouffa S."/>
            <person name="Bajic V.B."/>
            <person name="Ryu T."/>
            <person name="Ravasi T."/>
            <person name="Bayer T."/>
            <person name="Micklem G."/>
            <person name="Kim H."/>
            <person name="Bhak J."/>
            <person name="Lajeunesse T.C."/>
            <person name="Voolstra C.R."/>
        </authorList>
    </citation>
    <scope>NUCLEOTIDE SEQUENCE [LARGE SCALE GENOMIC DNA]</scope>
    <source>
        <strain evidence="1 2">CCMP2467</strain>
    </source>
</reference>
<dbReference type="EMBL" id="LSRX01000053">
    <property type="protein sequence ID" value="OLQ11846.1"/>
    <property type="molecule type" value="Genomic_DNA"/>
</dbReference>
<keyword evidence="2" id="KW-1185">Reference proteome</keyword>
<name>A0A1Q9EWM9_SYMMI</name>
<sequence>MLEMEDHLFPPLQTMEPDLQPVSTKTELEAVDCELAPVALMANIEHDWWHDIWTRAAPHMVVMSPPCQPWATPGKGQGLDTPDGRLLLRVAALMQVVRTPVVCIEEVAGFAAHPHFADVMEAWREAGYQLVSREMLQLAEVAPTWRRRLMLVLVHQETGPGVDAAQGFVTWQAVPRPSLATMRAYFPVLPGSLARPCQLSAELLQTYLDPWYMPPGQKTDVDSVRPFLLCTGNCFMPHVRLDPADVVRRCIDERLHSRNSVLLKVQQGWLWVKHDDLGYVLADQALRAEIETCMRSPPTQFHVLQLGSIELGAFRCVRQFFVSVHIPVDRALQRLGAQTPATWTCPQLIKQATVLQVPIARLPALNLSAGGTSRDADSDLVLLCTPHAMVLVHKSVPDVLHQLRWTFEKCRENGLRVTCLTCFGEALSDIREFPSTCFVATETDDLLFNAPALDWAQVRACQSRCLEGAFQLLVEPQCATDWWLQLPCHLLECLGWQAVATDPTEASPMCISFATTGQTAAVDISQLRRRVPADLTAAQLVKFWHNASRCFDCWPIARVYSGPFPIDYQCPVSQLAAEGCVQTKGAQRTLALTVLPETRGGGNKDDQIQLAKSRCAALLLDRGVSLAEVTVAVDRLVSKLGASACMEPLSLPDATARFQRLCQVAQPAGIDLPAGDNRTEKAAQRIQKAIRRRRLQAAESVAAADFELLPDTWCGIDNQPVQVLRRISHGVSGVILVDASAANAQDNALLQNMCSEALCLVVPGHRCPDPDTCSGHTTAPVSAMGPLFSVQWAPVPAPPL</sequence>
<dbReference type="InterPro" id="IPR029063">
    <property type="entry name" value="SAM-dependent_MTases_sf"/>
</dbReference>
<accession>A0A1Q9EWM9</accession>
<dbReference type="InterPro" id="IPR001525">
    <property type="entry name" value="C5_MeTfrase"/>
</dbReference>
<evidence type="ECO:0000313" key="2">
    <source>
        <dbReference type="Proteomes" id="UP000186817"/>
    </source>
</evidence>
<dbReference type="Gene3D" id="3.40.50.150">
    <property type="entry name" value="Vaccinia Virus protein VP39"/>
    <property type="match status" value="1"/>
</dbReference>